<dbReference type="SUPFAM" id="SSF46973">
    <property type="entry name" value="Enzyme IIa from lactose specific PTS, IIa-lac"/>
    <property type="match status" value="1"/>
</dbReference>
<dbReference type="GO" id="GO:0009401">
    <property type="term" value="P:phosphoenolpyruvate-dependent sugar phosphotransferase system"/>
    <property type="evidence" value="ECO:0007669"/>
    <property type="project" value="UniProtKB-KW"/>
</dbReference>
<sequence>MEELQRTAFEIIASVGEAKTYYMNAVKLAKEGNITEARETIGQGNEVFAKAHEHHFSCIQREAEGEQLPFSILFIHAEDQLLSTEIMRDMAVQLSDVYEELNRLKEE</sequence>
<keyword evidence="1" id="KW-0813">Transport</keyword>
<dbReference type="EC" id="2.7.1.-" evidence="7"/>
<keyword evidence="4" id="KW-0598">Phosphotransferase system</keyword>
<accession>A0A6N2SM87</accession>
<evidence type="ECO:0000313" key="7">
    <source>
        <dbReference type="EMBL" id="VYS93648.1"/>
    </source>
</evidence>
<keyword evidence="6" id="KW-0479">Metal-binding</keyword>
<protein>
    <submittedName>
        <fullName evidence="7">Lactose-specific phosphotransferase enzyme IIA component</fullName>
        <ecNumber evidence="7">2.7.1.-</ecNumber>
    </submittedName>
</protein>
<evidence type="ECO:0000256" key="2">
    <source>
        <dbReference type="ARBA" id="ARBA00022597"/>
    </source>
</evidence>
<keyword evidence="3 7" id="KW-0808">Transferase</keyword>
<feature type="active site" description="Tele-phosphohistidine intermediate" evidence="5">
    <location>
        <position position="76"/>
    </location>
</feature>
<dbReference type="PIRSF" id="PIRSF000699">
    <property type="entry name" value="PTS_IILac_III"/>
    <property type="match status" value="1"/>
</dbReference>
<dbReference type="InterPro" id="IPR003188">
    <property type="entry name" value="PTS_IIA_lac/cel"/>
</dbReference>
<comment type="cofactor">
    <cofactor evidence="6">
        <name>Mg(2+)</name>
        <dbReference type="ChEBI" id="CHEBI:18420"/>
    </cofactor>
    <text evidence="6">Binds 1 Mg(2+) ion per trimer.</text>
</comment>
<dbReference type="Pfam" id="PF02255">
    <property type="entry name" value="PTS_IIA"/>
    <property type="match status" value="1"/>
</dbReference>
<dbReference type="PANTHER" id="PTHR34382:SF7">
    <property type="entry name" value="PTS SYSTEM N,N'-DIACETYLCHITOBIOSE-SPECIFIC EIIA COMPONENT"/>
    <property type="match status" value="1"/>
</dbReference>
<dbReference type="AlphaFoldDB" id="A0A6N2SM87"/>
<gene>
    <name evidence="7" type="primary">lacF</name>
    <name evidence="7" type="ORF">ACLFYP115_00999</name>
</gene>
<dbReference type="PANTHER" id="PTHR34382">
    <property type="entry name" value="PTS SYSTEM N,N'-DIACETYLCHITOBIOSE-SPECIFIC EIIA COMPONENT"/>
    <property type="match status" value="1"/>
</dbReference>
<feature type="binding site" evidence="6">
    <location>
        <position position="79"/>
    </location>
    <ligand>
        <name>Mg(2+)</name>
        <dbReference type="ChEBI" id="CHEBI:18420"/>
        <note>ligand shared between all trimeric partners</note>
    </ligand>
</feature>
<dbReference type="PROSITE" id="PS51095">
    <property type="entry name" value="PTS_EIIA_TYPE_3"/>
    <property type="match status" value="1"/>
</dbReference>
<name>A0A6N2SM87_9FIRM</name>
<evidence type="ECO:0000256" key="5">
    <source>
        <dbReference type="PIRSR" id="PIRSR000699-1"/>
    </source>
</evidence>
<evidence type="ECO:0000256" key="6">
    <source>
        <dbReference type="PIRSR" id="PIRSR000699-2"/>
    </source>
</evidence>
<reference evidence="7" key="1">
    <citation type="submission" date="2019-11" db="EMBL/GenBank/DDBJ databases">
        <authorList>
            <person name="Feng L."/>
        </authorList>
    </citation>
    <scope>NUCLEOTIDE SEQUENCE</scope>
    <source>
        <strain evidence="7">AcaccaeLFYP115</strain>
    </source>
</reference>
<dbReference type="InterPro" id="IPR036542">
    <property type="entry name" value="PTS_IIA_lac/cel_sf"/>
</dbReference>
<dbReference type="GO" id="GO:0016740">
    <property type="term" value="F:transferase activity"/>
    <property type="evidence" value="ECO:0007669"/>
    <property type="project" value="UniProtKB-KW"/>
</dbReference>
<evidence type="ECO:0000256" key="4">
    <source>
        <dbReference type="ARBA" id="ARBA00022683"/>
    </source>
</evidence>
<organism evidence="7">
    <name type="scientific">Anaerostipes caccae</name>
    <dbReference type="NCBI Taxonomy" id="105841"/>
    <lineage>
        <taxon>Bacteria</taxon>
        <taxon>Bacillati</taxon>
        <taxon>Bacillota</taxon>
        <taxon>Clostridia</taxon>
        <taxon>Lachnospirales</taxon>
        <taxon>Lachnospiraceae</taxon>
        <taxon>Anaerostipes</taxon>
    </lineage>
</organism>
<proteinExistence type="predicted"/>
<evidence type="ECO:0000256" key="3">
    <source>
        <dbReference type="ARBA" id="ARBA00022679"/>
    </source>
</evidence>
<dbReference type="EMBL" id="CACRSQ010000003">
    <property type="protein sequence ID" value="VYS93648.1"/>
    <property type="molecule type" value="Genomic_DNA"/>
</dbReference>
<dbReference type="GO" id="GO:0046872">
    <property type="term" value="F:metal ion binding"/>
    <property type="evidence" value="ECO:0007669"/>
    <property type="project" value="UniProtKB-KW"/>
</dbReference>
<keyword evidence="2" id="KW-0762">Sugar transport</keyword>
<dbReference type="Gene3D" id="1.20.58.80">
    <property type="entry name" value="Phosphotransferase system, lactose/cellobiose-type IIA subunit"/>
    <property type="match status" value="1"/>
</dbReference>
<evidence type="ECO:0000256" key="1">
    <source>
        <dbReference type="ARBA" id="ARBA00022448"/>
    </source>
</evidence>
<keyword evidence="6" id="KW-0460">Magnesium</keyword>
<dbReference type="RefSeq" id="WP_006566618.1">
    <property type="nucleotide sequence ID" value="NZ_BAABZP010000001.1"/>
</dbReference>